<dbReference type="InterPro" id="IPR057240">
    <property type="entry name" value="ParB_dimer_C"/>
</dbReference>
<evidence type="ECO:0000313" key="8">
    <source>
        <dbReference type="Proteomes" id="UP000242886"/>
    </source>
</evidence>
<proteinExistence type="inferred from homology"/>
<feature type="domain" description="ParB-like N-terminal" evidence="6">
    <location>
        <begin position="29"/>
        <end position="119"/>
    </location>
</feature>
<dbReference type="RefSeq" id="WP_154715792.1">
    <property type="nucleotide sequence ID" value="NZ_LT837803.1"/>
</dbReference>
<accession>A0A7Z7HP38</accession>
<dbReference type="Pfam" id="PF17762">
    <property type="entry name" value="HTH_ParB"/>
    <property type="match status" value="1"/>
</dbReference>
<dbReference type="GO" id="GO:0003677">
    <property type="term" value="F:DNA binding"/>
    <property type="evidence" value="ECO:0007669"/>
    <property type="project" value="UniProtKB-KW"/>
</dbReference>
<name>A0A7Z7HP38_9PROT</name>
<dbReference type="FunFam" id="1.10.10.2830:FF:000001">
    <property type="entry name" value="Chromosome partitioning protein ParB"/>
    <property type="match status" value="1"/>
</dbReference>
<dbReference type="InterPro" id="IPR004437">
    <property type="entry name" value="ParB/RepB/Spo0J"/>
</dbReference>
<evidence type="ECO:0000256" key="2">
    <source>
        <dbReference type="ARBA" id="ARBA00022829"/>
    </source>
</evidence>
<dbReference type="InterPro" id="IPR050336">
    <property type="entry name" value="Chromosome_partition/occlusion"/>
</dbReference>
<dbReference type="NCBIfam" id="TIGR00180">
    <property type="entry name" value="parB_part"/>
    <property type="match status" value="1"/>
</dbReference>
<dbReference type="GO" id="GO:0045881">
    <property type="term" value="P:positive regulation of sporulation resulting in formation of a cellular spore"/>
    <property type="evidence" value="ECO:0007669"/>
    <property type="project" value="TreeGrafter"/>
</dbReference>
<dbReference type="SUPFAM" id="SSF110849">
    <property type="entry name" value="ParB/Sulfiredoxin"/>
    <property type="match status" value="1"/>
</dbReference>
<sequence>MNSPKKKGLGRGLGALLDANSDSASTRQDSLPVGRLQPGRYQPRTRMDPDSLNELAASIKAQGIMQPILVRLIGDDKYEIIAGERRWRAAQLAGMSEVPVLVREIPDEATLAMSLIENIQRENLNPLEEAAGIQRLIDEFGMSHQQAADAVGRSRPAASNLLRLLNLAKPVQECLFSGELDMGHARALLPLAKPEQARLAALVVHKRLSVRETEKLVQRELQSPPGKAGEQKADRDVLRLQEELADILGAPVKLVAGKKGAGHLTIGFSSLDQLDGILERLRDKN</sequence>
<evidence type="ECO:0000256" key="3">
    <source>
        <dbReference type="ARBA" id="ARBA00023125"/>
    </source>
</evidence>
<dbReference type="PANTHER" id="PTHR33375:SF1">
    <property type="entry name" value="CHROMOSOME-PARTITIONING PROTEIN PARB-RELATED"/>
    <property type="match status" value="1"/>
</dbReference>
<dbReference type="InterPro" id="IPR036086">
    <property type="entry name" value="ParB/Sulfiredoxin_sf"/>
</dbReference>
<evidence type="ECO:0000313" key="7">
    <source>
        <dbReference type="EMBL" id="SMB21712.1"/>
    </source>
</evidence>
<dbReference type="Gene3D" id="1.10.10.2830">
    <property type="match status" value="1"/>
</dbReference>
<dbReference type="GO" id="GO:0007059">
    <property type="term" value="P:chromosome segregation"/>
    <property type="evidence" value="ECO:0007669"/>
    <property type="project" value="UniProtKB-KW"/>
</dbReference>
<protein>
    <submittedName>
        <fullName evidence="7">Chromosome-partitioning protein ParB</fullName>
    </submittedName>
</protein>
<evidence type="ECO:0000256" key="4">
    <source>
        <dbReference type="ARBA" id="ARBA00025472"/>
    </source>
</evidence>
<dbReference type="Proteomes" id="UP000242886">
    <property type="component" value="Chromosome SDENCHOL"/>
</dbReference>
<feature type="region of interest" description="Disordered" evidence="5">
    <location>
        <begin position="1"/>
        <end position="48"/>
    </location>
</feature>
<dbReference type="InterPro" id="IPR003115">
    <property type="entry name" value="ParB_N"/>
</dbReference>
<evidence type="ECO:0000256" key="5">
    <source>
        <dbReference type="SAM" id="MobiDB-lite"/>
    </source>
</evidence>
<dbReference type="CDD" id="cd16393">
    <property type="entry name" value="SPO0J_N"/>
    <property type="match status" value="1"/>
</dbReference>
<keyword evidence="2" id="KW-0159">Chromosome partition</keyword>
<dbReference type="Pfam" id="PF23552">
    <property type="entry name" value="ParB_C"/>
    <property type="match status" value="1"/>
</dbReference>
<organism evidence="7 8">
    <name type="scientific">Sterolibacterium denitrificans</name>
    <dbReference type="NCBI Taxonomy" id="157592"/>
    <lineage>
        <taxon>Bacteria</taxon>
        <taxon>Pseudomonadati</taxon>
        <taxon>Pseudomonadota</taxon>
        <taxon>Betaproteobacteria</taxon>
        <taxon>Nitrosomonadales</taxon>
        <taxon>Sterolibacteriaceae</taxon>
        <taxon>Sterolibacterium</taxon>
    </lineage>
</organism>
<comment type="function">
    <text evidence="4">Involved in chromosome partition. Localize to both poles of the predivisional cell following completion of DNA replication. Binds to the DNA origin of replication.</text>
</comment>
<dbReference type="Gene3D" id="3.90.1530.30">
    <property type="match status" value="1"/>
</dbReference>
<gene>
    <name evidence="7" type="primary">parB</name>
    <name evidence="7" type="ORF">SDENCHOL_10382</name>
</gene>
<dbReference type="FunFam" id="3.90.1530.30:FF:000001">
    <property type="entry name" value="Chromosome partitioning protein ParB"/>
    <property type="match status" value="1"/>
</dbReference>
<keyword evidence="3" id="KW-0238">DNA-binding</keyword>
<dbReference type="PANTHER" id="PTHR33375">
    <property type="entry name" value="CHROMOSOME-PARTITIONING PROTEIN PARB-RELATED"/>
    <property type="match status" value="1"/>
</dbReference>
<dbReference type="EMBL" id="LT837803">
    <property type="protein sequence ID" value="SMB21712.1"/>
    <property type="molecule type" value="Genomic_DNA"/>
</dbReference>
<dbReference type="SMART" id="SM00470">
    <property type="entry name" value="ParB"/>
    <property type="match status" value="1"/>
</dbReference>
<dbReference type="InterPro" id="IPR041468">
    <property type="entry name" value="HTH_ParB/Spo0J"/>
</dbReference>
<evidence type="ECO:0000256" key="1">
    <source>
        <dbReference type="ARBA" id="ARBA00006295"/>
    </source>
</evidence>
<comment type="similarity">
    <text evidence="1">Belongs to the ParB family.</text>
</comment>
<keyword evidence="8" id="KW-1185">Reference proteome</keyword>
<dbReference type="AlphaFoldDB" id="A0A7Z7HP38"/>
<feature type="compositionally biased region" description="Polar residues" evidence="5">
    <location>
        <begin position="20"/>
        <end position="29"/>
    </location>
</feature>
<reference evidence="7" key="1">
    <citation type="submission" date="2017-03" db="EMBL/GenBank/DDBJ databases">
        <authorList>
            <consortium name="AG Boll"/>
        </authorList>
    </citation>
    <scope>NUCLEOTIDE SEQUENCE [LARGE SCALE GENOMIC DNA]</scope>
    <source>
        <strain evidence="7">Chol</strain>
    </source>
</reference>
<dbReference type="GO" id="GO:0005694">
    <property type="term" value="C:chromosome"/>
    <property type="evidence" value="ECO:0007669"/>
    <property type="project" value="TreeGrafter"/>
</dbReference>
<dbReference type="Pfam" id="PF02195">
    <property type="entry name" value="ParB_N"/>
    <property type="match status" value="1"/>
</dbReference>
<evidence type="ECO:0000259" key="6">
    <source>
        <dbReference type="SMART" id="SM00470"/>
    </source>
</evidence>